<dbReference type="HOGENOM" id="CLU_177704_0_1_6"/>
<accession>A0A0C5VLT8</accession>
<evidence type="ECO:0000313" key="3">
    <source>
        <dbReference type="EMBL" id="AJQ94303.1"/>
    </source>
</evidence>
<evidence type="ECO:0000313" key="4">
    <source>
        <dbReference type="Proteomes" id="UP000032266"/>
    </source>
</evidence>
<gene>
    <name evidence="3" type="ORF">YC6258_02265</name>
</gene>
<dbReference type="Pfam" id="PF14086">
    <property type="entry name" value="DUF4266"/>
    <property type="match status" value="1"/>
</dbReference>
<dbReference type="STRING" id="1445510.YC6258_02265"/>
<dbReference type="OrthoDB" id="5574393at2"/>
<protein>
    <recommendedName>
        <fullName evidence="2">DUF4266 domain-containing protein</fullName>
    </recommendedName>
</protein>
<dbReference type="EMBL" id="CP007142">
    <property type="protein sequence ID" value="AJQ94303.1"/>
    <property type="molecule type" value="Genomic_DNA"/>
</dbReference>
<feature type="signal peptide" evidence="1">
    <location>
        <begin position="1"/>
        <end position="19"/>
    </location>
</feature>
<name>A0A0C5VLT8_9GAMM</name>
<keyword evidence="4" id="KW-1185">Reference proteome</keyword>
<dbReference type="KEGG" id="gsn:YC6258_02265"/>
<evidence type="ECO:0000256" key="1">
    <source>
        <dbReference type="SAM" id="SignalP"/>
    </source>
</evidence>
<proteinExistence type="predicted"/>
<reference evidence="3 4" key="1">
    <citation type="submission" date="2014-01" db="EMBL/GenBank/DDBJ databases">
        <title>Full genme sequencing of cellulolytic bacterium Gynuella sunshinyii YC6258T gen. nov., sp. nov.</title>
        <authorList>
            <person name="Khan H."/>
            <person name="Chung E.J."/>
            <person name="Chung Y.R."/>
        </authorList>
    </citation>
    <scope>NUCLEOTIDE SEQUENCE [LARGE SCALE GENOMIC DNA]</scope>
    <source>
        <strain evidence="3 4">YC6258</strain>
    </source>
</reference>
<evidence type="ECO:0000259" key="2">
    <source>
        <dbReference type="Pfam" id="PF14086"/>
    </source>
</evidence>
<keyword evidence="1" id="KW-0732">Signal</keyword>
<dbReference type="AlphaFoldDB" id="A0A0C5VLT8"/>
<organism evidence="3 4">
    <name type="scientific">Gynuella sunshinyii YC6258</name>
    <dbReference type="NCBI Taxonomy" id="1445510"/>
    <lineage>
        <taxon>Bacteria</taxon>
        <taxon>Pseudomonadati</taxon>
        <taxon>Pseudomonadota</taxon>
        <taxon>Gammaproteobacteria</taxon>
        <taxon>Oceanospirillales</taxon>
        <taxon>Saccharospirillaceae</taxon>
        <taxon>Gynuella</taxon>
    </lineage>
</organism>
<dbReference type="InterPro" id="IPR025362">
    <property type="entry name" value="DUF4266"/>
</dbReference>
<sequence length="70" mass="7516">MNKLLLPLLVLVLFCQGCAQVKPWERGNLARPEMAFSSDALEQKIQDHIYHGKEASQTVTAGAGGGCGCN</sequence>
<dbReference type="RefSeq" id="WP_144407608.1">
    <property type="nucleotide sequence ID" value="NZ_CP007142.1"/>
</dbReference>
<feature type="chain" id="PRO_5002183743" description="DUF4266 domain-containing protein" evidence="1">
    <location>
        <begin position="20"/>
        <end position="70"/>
    </location>
</feature>
<dbReference type="Proteomes" id="UP000032266">
    <property type="component" value="Chromosome"/>
</dbReference>
<feature type="domain" description="DUF4266" evidence="2">
    <location>
        <begin position="21"/>
        <end position="70"/>
    </location>
</feature>